<comment type="caution">
    <text evidence="1">The sequence shown here is derived from an EMBL/GenBank/DDBJ whole genome shotgun (WGS) entry which is preliminary data.</text>
</comment>
<accession>A0A834J666</accession>
<dbReference type="EMBL" id="JACSDZ010000022">
    <property type="protein sequence ID" value="KAF7381134.1"/>
    <property type="molecule type" value="Genomic_DNA"/>
</dbReference>
<evidence type="ECO:0000313" key="2">
    <source>
        <dbReference type="Proteomes" id="UP000617340"/>
    </source>
</evidence>
<dbReference type="Proteomes" id="UP000617340">
    <property type="component" value="Unassembled WGS sequence"/>
</dbReference>
<dbReference type="AlphaFoldDB" id="A0A834J666"/>
<reference evidence="1" key="1">
    <citation type="journal article" date="2020" name="G3 (Bethesda)">
        <title>High-Quality Assemblies for Three Invasive Social Wasps from the &lt;i&gt;Vespula&lt;/i&gt; Genus.</title>
        <authorList>
            <person name="Harrop T.W.R."/>
            <person name="Guhlin J."/>
            <person name="McLaughlin G.M."/>
            <person name="Permina E."/>
            <person name="Stockwell P."/>
            <person name="Gilligan J."/>
            <person name="Le Lec M.F."/>
            <person name="Gruber M.A.M."/>
            <person name="Quinn O."/>
            <person name="Lovegrove M."/>
            <person name="Duncan E.J."/>
            <person name="Remnant E.J."/>
            <person name="Van Eeckhoven J."/>
            <person name="Graham B."/>
            <person name="Knapp R.A."/>
            <person name="Langford K.W."/>
            <person name="Kronenberg Z."/>
            <person name="Press M.O."/>
            <person name="Eacker S.M."/>
            <person name="Wilson-Rankin E.E."/>
            <person name="Purcell J."/>
            <person name="Lester P.J."/>
            <person name="Dearden P.K."/>
        </authorList>
    </citation>
    <scope>NUCLEOTIDE SEQUENCE</scope>
    <source>
        <strain evidence="1">Linc-1</strain>
    </source>
</reference>
<protein>
    <submittedName>
        <fullName evidence="1">Uncharacterized protein</fullName>
    </submittedName>
</protein>
<proteinExistence type="predicted"/>
<organism evidence="1 2">
    <name type="scientific">Vespula germanica</name>
    <name type="common">German yellow jacket</name>
    <name type="synonym">Paravespula germanica</name>
    <dbReference type="NCBI Taxonomy" id="30212"/>
    <lineage>
        <taxon>Eukaryota</taxon>
        <taxon>Metazoa</taxon>
        <taxon>Ecdysozoa</taxon>
        <taxon>Arthropoda</taxon>
        <taxon>Hexapoda</taxon>
        <taxon>Insecta</taxon>
        <taxon>Pterygota</taxon>
        <taxon>Neoptera</taxon>
        <taxon>Endopterygota</taxon>
        <taxon>Hymenoptera</taxon>
        <taxon>Apocrita</taxon>
        <taxon>Aculeata</taxon>
        <taxon>Vespoidea</taxon>
        <taxon>Vespidae</taxon>
        <taxon>Vespinae</taxon>
        <taxon>Vespula</taxon>
    </lineage>
</organism>
<sequence length="166" mass="19157">METGPRLPNGDCPKTQIHTIISDDWARATSSDESPLLAKGPPQTPLTFVTVYKSQEIQSLFQIAPRDLNEILILRVFRNSTTGFDCNCVTNDIGAYIESLSLSVYMIVVLVQQYETKTLFEMQMESNRRKYRNTLKMEADNKKIVSDISTEIREDMIPQYRFKFFE</sequence>
<evidence type="ECO:0000313" key="1">
    <source>
        <dbReference type="EMBL" id="KAF7381134.1"/>
    </source>
</evidence>
<name>A0A834J666_VESGE</name>
<keyword evidence="2" id="KW-1185">Reference proteome</keyword>
<gene>
    <name evidence="1" type="ORF">HZH68_016009</name>
</gene>